<name>A0A1H9UFM8_9BACI</name>
<accession>A0A1H9UFM8</accession>
<dbReference type="RefSeq" id="WP_093051625.1">
    <property type="nucleotide sequence ID" value="NZ_FOGT01000007.1"/>
</dbReference>
<dbReference type="AlphaFoldDB" id="A0A1H9UFM8"/>
<dbReference type="Proteomes" id="UP000198571">
    <property type="component" value="Unassembled WGS sequence"/>
</dbReference>
<proteinExistence type="predicted"/>
<evidence type="ECO:0000313" key="1">
    <source>
        <dbReference type="EMBL" id="SES08360.1"/>
    </source>
</evidence>
<dbReference type="STRING" id="1601833.SAMN05518684_107192"/>
<evidence type="ECO:0000313" key="2">
    <source>
        <dbReference type="Proteomes" id="UP000198571"/>
    </source>
</evidence>
<reference evidence="2" key="1">
    <citation type="submission" date="2016-10" db="EMBL/GenBank/DDBJ databases">
        <authorList>
            <person name="Varghese N."/>
            <person name="Submissions S."/>
        </authorList>
    </citation>
    <scope>NUCLEOTIDE SEQUENCE [LARGE SCALE GENOMIC DNA]</scope>
    <source>
        <strain evidence="2">S9</strain>
    </source>
</reference>
<organism evidence="1 2">
    <name type="scientific">Salipaludibacillus aurantiacus</name>
    <dbReference type="NCBI Taxonomy" id="1601833"/>
    <lineage>
        <taxon>Bacteria</taxon>
        <taxon>Bacillati</taxon>
        <taxon>Bacillota</taxon>
        <taxon>Bacilli</taxon>
        <taxon>Bacillales</taxon>
        <taxon>Bacillaceae</taxon>
    </lineage>
</organism>
<protein>
    <submittedName>
        <fullName evidence="1">Uncharacterized protein</fullName>
    </submittedName>
</protein>
<dbReference type="EMBL" id="FOGT01000007">
    <property type="protein sequence ID" value="SES08360.1"/>
    <property type="molecule type" value="Genomic_DNA"/>
</dbReference>
<sequence length="63" mass="7542">MEQGDCIYQYSRIKKILTAFAERNNVTNIDFEENNYLDDDQNYKILLLVASFLEKFEKEKISK</sequence>
<keyword evidence="2" id="KW-1185">Reference proteome</keyword>
<gene>
    <name evidence="1" type="ORF">SAMN05518684_107192</name>
</gene>